<keyword evidence="6" id="KW-1185">Reference proteome</keyword>
<dbReference type="InterPro" id="IPR029058">
    <property type="entry name" value="AB_hydrolase_fold"/>
</dbReference>
<dbReference type="STRING" id="1210086.GCA_001613105_06283"/>
<sequence length="249" mass="26977">MTAATADSDRWMPYPPTGGAPITLYCLPHAGSGASAYLPWRAALHPEIEVVPLQPPGREMRMRETPHTTLESLLTELLTAMQGRWRTPFALFGHSVGALIAFELARRLSAPPPRRLIVSGRRAPQSISPNPLAHTVSDDALVELIATFGGAVEPLRADSALRPVLLGLMRADLAVDETYHHRPEPPLDIPITVLGGSDDTRAPTGELDGWRDCGTAGVEVRIVPGDHFFVVSRREAVVARIRRCLTGSP</sequence>
<dbReference type="InterPro" id="IPR012223">
    <property type="entry name" value="TEII"/>
</dbReference>
<evidence type="ECO:0000313" key="6">
    <source>
        <dbReference type="Proteomes" id="UP000254869"/>
    </source>
</evidence>
<reference evidence="5 6" key="1">
    <citation type="submission" date="2018-07" db="EMBL/GenBank/DDBJ databases">
        <title>Genomic Encyclopedia of Type Strains, Phase IV (KMG-IV): sequencing the most valuable type-strain genomes for metagenomic binning, comparative biology and taxonomic classification.</title>
        <authorList>
            <person name="Goeker M."/>
        </authorList>
    </citation>
    <scope>NUCLEOTIDE SEQUENCE [LARGE SCALE GENOMIC DNA]</scope>
    <source>
        <strain evidence="5 6">DSM 44290</strain>
    </source>
</reference>
<dbReference type="Proteomes" id="UP000254869">
    <property type="component" value="Unassembled WGS sequence"/>
</dbReference>
<evidence type="ECO:0000313" key="5">
    <source>
        <dbReference type="EMBL" id="RDI60312.1"/>
    </source>
</evidence>
<dbReference type="PANTHER" id="PTHR11487">
    <property type="entry name" value="THIOESTERASE"/>
    <property type="match status" value="1"/>
</dbReference>
<name>A0A370HP14_9NOCA</name>
<dbReference type="SUPFAM" id="SSF53474">
    <property type="entry name" value="alpha/beta-Hydrolases"/>
    <property type="match status" value="1"/>
</dbReference>
<dbReference type="Pfam" id="PF00975">
    <property type="entry name" value="Thioesterase"/>
    <property type="match status" value="1"/>
</dbReference>
<comment type="caution">
    <text evidence="5">The sequence shown here is derived from an EMBL/GenBank/DDBJ whole genome shotgun (WGS) entry which is preliminary data.</text>
</comment>
<dbReference type="EMBL" id="QQBC01000016">
    <property type="protein sequence ID" value="RDI60312.1"/>
    <property type="molecule type" value="Genomic_DNA"/>
</dbReference>
<evidence type="ECO:0000256" key="3">
    <source>
        <dbReference type="ARBA" id="ARBA00024293"/>
    </source>
</evidence>
<dbReference type="GO" id="GO:0008610">
    <property type="term" value="P:lipid biosynthetic process"/>
    <property type="evidence" value="ECO:0007669"/>
    <property type="project" value="TreeGrafter"/>
</dbReference>
<comment type="catalytic activity">
    <reaction evidence="3">
        <text>a fatty acyl-CoA + H2O = a fatty acid + CoA + H(+)</text>
        <dbReference type="Rhea" id="RHEA:16781"/>
        <dbReference type="ChEBI" id="CHEBI:15377"/>
        <dbReference type="ChEBI" id="CHEBI:15378"/>
        <dbReference type="ChEBI" id="CHEBI:28868"/>
        <dbReference type="ChEBI" id="CHEBI:57287"/>
        <dbReference type="ChEBI" id="CHEBI:77636"/>
    </reaction>
</comment>
<gene>
    <name evidence="5" type="ORF">DFR76_11644</name>
</gene>
<dbReference type="PANTHER" id="PTHR11487:SF0">
    <property type="entry name" value="S-ACYL FATTY ACID SYNTHASE THIOESTERASE, MEDIUM CHAIN"/>
    <property type="match status" value="1"/>
</dbReference>
<protein>
    <recommendedName>
        <fullName evidence="2">Thioesterase TesA</fullName>
    </recommendedName>
</protein>
<dbReference type="Gene3D" id="3.40.50.1820">
    <property type="entry name" value="alpha/beta hydrolase"/>
    <property type="match status" value="1"/>
</dbReference>
<proteinExistence type="inferred from homology"/>
<dbReference type="InterPro" id="IPR001031">
    <property type="entry name" value="Thioesterase"/>
</dbReference>
<organism evidence="5 6">
    <name type="scientific">Nocardia pseudobrasiliensis</name>
    <dbReference type="NCBI Taxonomy" id="45979"/>
    <lineage>
        <taxon>Bacteria</taxon>
        <taxon>Bacillati</taxon>
        <taxon>Actinomycetota</taxon>
        <taxon>Actinomycetes</taxon>
        <taxon>Mycobacteriales</taxon>
        <taxon>Nocardiaceae</taxon>
        <taxon>Nocardia</taxon>
    </lineage>
</organism>
<dbReference type="RefSeq" id="WP_068005456.1">
    <property type="nucleotide sequence ID" value="NZ_QQBC01000016.1"/>
</dbReference>
<comment type="similarity">
    <text evidence="1">Belongs to the thioesterase family.</text>
</comment>
<evidence type="ECO:0000259" key="4">
    <source>
        <dbReference type="Pfam" id="PF00975"/>
    </source>
</evidence>
<evidence type="ECO:0000256" key="1">
    <source>
        <dbReference type="ARBA" id="ARBA00007169"/>
    </source>
</evidence>
<dbReference type="AlphaFoldDB" id="A0A370HP14"/>
<feature type="domain" description="Thioesterase" evidence="4">
    <location>
        <begin position="23"/>
        <end position="243"/>
    </location>
</feature>
<evidence type="ECO:0000256" key="2">
    <source>
        <dbReference type="ARBA" id="ARBA00015007"/>
    </source>
</evidence>
<accession>A0A370HP14</accession>